<evidence type="ECO:0000256" key="5">
    <source>
        <dbReference type="ARBA" id="ARBA00022989"/>
    </source>
</evidence>
<comment type="subcellular location">
    <subcellularLocation>
        <location evidence="1">Cell membrane</location>
        <topology evidence="1">Multi-pass membrane protein</topology>
    </subcellularLocation>
</comment>
<dbReference type="Pfam" id="PF13244">
    <property type="entry name" value="MbhD"/>
    <property type="match status" value="1"/>
</dbReference>
<feature type="domain" description="MrpA C-terminal/MbhE" evidence="11">
    <location>
        <begin position="139"/>
        <end position="225"/>
    </location>
</feature>
<keyword evidence="6 8" id="KW-0472">Membrane</keyword>
<dbReference type="Pfam" id="PF20501">
    <property type="entry name" value="MbhE"/>
    <property type="match status" value="1"/>
</dbReference>
<gene>
    <name evidence="12" type="ORF">C8046_06815</name>
</gene>
<dbReference type="GO" id="GO:0005886">
    <property type="term" value="C:plasma membrane"/>
    <property type="evidence" value="ECO:0007669"/>
    <property type="project" value="UniProtKB-SubCell"/>
</dbReference>
<proteinExistence type="inferred from homology"/>
<name>A0A2U1ZTZ8_9MICO</name>
<evidence type="ECO:0000259" key="11">
    <source>
        <dbReference type="Pfam" id="PF20501"/>
    </source>
</evidence>
<keyword evidence="13" id="KW-1185">Reference proteome</keyword>
<comment type="similarity">
    <text evidence="2">Belongs to the CPA3 antiporters (TC 2.A.63) subunit B family.</text>
</comment>
<feature type="transmembrane region" description="Helical" evidence="8">
    <location>
        <begin position="291"/>
        <end position="316"/>
    </location>
</feature>
<feature type="compositionally biased region" description="Basic and acidic residues" evidence="7">
    <location>
        <begin position="1"/>
        <end position="11"/>
    </location>
</feature>
<keyword evidence="5 8" id="KW-1133">Transmembrane helix</keyword>
<evidence type="ECO:0000259" key="10">
    <source>
        <dbReference type="Pfam" id="PF13244"/>
    </source>
</evidence>
<keyword evidence="3" id="KW-1003">Cell membrane</keyword>
<feature type="transmembrane region" description="Helical" evidence="8">
    <location>
        <begin position="322"/>
        <end position="347"/>
    </location>
</feature>
<feature type="domain" description="Na+/H+ antiporter MnhB subunit-related protein" evidence="9">
    <location>
        <begin position="232"/>
        <end position="336"/>
    </location>
</feature>
<dbReference type="AlphaFoldDB" id="A0A2U1ZTZ8"/>
<dbReference type="InterPro" id="IPR007182">
    <property type="entry name" value="MnhB"/>
</dbReference>
<evidence type="ECO:0000313" key="13">
    <source>
        <dbReference type="Proteomes" id="UP000245166"/>
    </source>
</evidence>
<protein>
    <recommendedName>
        <fullName evidence="14">Na(+) H(+) antiporter subunit B</fullName>
    </recommendedName>
</protein>
<feature type="transmembrane region" description="Helical" evidence="8">
    <location>
        <begin position="264"/>
        <end position="284"/>
    </location>
</feature>
<evidence type="ECO:0000256" key="4">
    <source>
        <dbReference type="ARBA" id="ARBA00022692"/>
    </source>
</evidence>
<dbReference type="Proteomes" id="UP000245166">
    <property type="component" value="Unassembled WGS sequence"/>
</dbReference>
<reference evidence="12 13" key="1">
    <citation type="submission" date="2018-03" db="EMBL/GenBank/DDBJ databases">
        <title>Genome assembly of novel Miniimonas species PCH200.</title>
        <authorList>
            <person name="Thakur V."/>
            <person name="Kumar V."/>
            <person name="Singh D."/>
        </authorList>
    </citation>
    <scope>NUCLEOTIDE SEQUENCE [LARGE SCALE GENOMIC DNA]</scope>
    <source>
        <strain evidence="12 13">PCH200</strain>
    </source>
</reference>
<dbReference type="InterPro" id="IPR050622">
    <property type="entry name" value="CPA3_antiporter_subunitB"/>
</dbReference>
<organism evidence="12 13">
    <name type="scientific">Serinibacter arcticus</name>
    <dbReference type="NCBI Taxonomy" id="1655435"/>
    <lineage>
        <taxon>Bacteria</taxon>
        <taxon>Bacillati</taxon>
        <taxon>Actinomycetota</taxon>
        <taxon>Actinomycetes</taxon>
        <taxon>Micrococcales</taxon>
        <taxon>Beutenbergiaceae</taxon>
        <taxon>Serinibacter</taxon>
    </lineage>
</organism>
<sequence length="364" mass="36093">MGRGREARADLAARPAGDGGEQPPARAPRGERRARRARRRRRIRRRLLVIAADVGVLDLALLLAVLVVAVVAVVAPRRTAATSAFLVFGIVAAVLWARLGAPDVALAEAALGGGVAGALLVDAIADRRPPVPAAGTGARRRVLVVGALAGAATAVALGVAVSALPAERSPLADDVAAAMPDSGVEHPVTAVLLNFRSYDTLLEIAVLVAAAVGVTGLARRRVPAPAAPSPAVRVLAVVLLPVLALLSTWLLVAGTTRPGGAFQAGALLGAALVVAHLAGVRIAGPRGRIGAVAVVAGLLAFLVLAGATAVTAGGWLVLEASVAGALILAVETLLALSIAAGLAAMFLAAGADTDLEVATPGGAS</sequence>
<dbReference type="InterPro" id="IPR025383">
    <property type="entry name" value="MrpA_C/MbhD"/>
</dbReference>
<evidence type="ECO:0000256" key="8">
    <source>
        <dbReference type="SAM" id="Phobius"/>
    </source>
</evidence>
<feature type="region of interest" description="Disordered" evidence="7">
    <location>
        <begin position="1"/>
        <end position="37"/>
    </location>
</feature>
<dbReference type="PANTHER" id="PTHR33932:SF4">
    <property type="entry name" value="NA(+)_H(+) ANTIPORTER SUBUNIT B"/>
    <property type="match status" value="1"/>
</dbReference>
<feature type="transmembrane region" description="Helical" evidence="8">
    <location>
        <begin position="230"/>
        <end position="252"/>
    </location>
</feature>
<feature type="transmembrane region" description="Helical" evidence="8">
    <location>
        <begin position="142"/>
        <end position="164"/>
    </location>
</feature>
<dbReference type="Pfam" id="PF04039">
    <property type="entry name" value="MnhB"/>
    <property type="match status" value="1"/>
</dbReference>
<evidence type="ECO:0000256" key="7">
    <source>
        <dbReference type="SAM" id="MobiDB-lite"/>
    </source>
</evidence>
<comment type="caution">
    <text evidence="12">The sequence shown here is derived from an EMBL/GenBank/DDBJ whole genome shotgun (WGS) entry which is preliminary data.</text>
</comment>
<evidence type="ECO:0000313" key="12">
    <source>
        <dbReference type="EMBL" id="PWD50402.1"/>
    </source>
</evidence>
<feature type="transmembrane region" description="Helical" evidence="8">
    <location>
        <begin position="47"/>
        <end position="74"/>
    </location>
</feature>
<evidence type="ECO:0008006" key="14">
    <source>
        <dbReference type="Google" id="ProtNLM"/>
    </source>
</evidence>
<dbReference type="InterPro" id="IPR046806">
    <property type="entry name" value="MrpA_C/MbhE"/>
</dbReference>
<evidence type="ECO:0000259" key="9">
    <source>
        <dbReference type="Pfam" id="PF04039"/>
    </source>
</evidence>
<keyword evidence="4 8" id="KW-0812">Transmembrane</keyword>
<evidence type="ECO:0000256" key="2">
    <source>
        <dbReference type="ARBA" id="ARBA00009425"/>
    </source>
</evidence>
<evidence type="ECO:0000256" key="1">
    <source>
        <dbReference type="ARBA" id="ARBA00004651"/>
    </source>
</evidence>
<evidence type="ECO:0000256" key="6">
    <source>
        <dbReference type="ARBA" id="ARBA00023136"/>
    </source>
</evidence>
<feature type="domain" description="MrpA C-terminal/MbhD" evidence="10">
    <location>
        <begin position="64"/>
        <end position="125"/>
    </location>
</feature>
<feature type="transmembrane region" description="Helical" evidence="8">
    <location>
        <begin position="200"/>
        <end position="218"/>
    </location>
</feature>
<dbReference type="PANTHER" id="PTHR33932">
    <property type="entry name" value="NA(+)/H(+) ANTIPORTER SUBUNIT B"/>
    <property type="match status" value="1"/>
</dbReference>
<accession>A0A2U1ZTZ8</accession>
<dbReference type="EMBL" id="PYHR01000002">
    <property type="protein sequence ID" value="PWD50402.1"/>
    <property type="molecule type" value="Genomic_DNA"/>
</dbReference>
<evidence type="ECO:0000256" key="3">
    <source>
        <dbReference type="ARBA" id="ARBA00022475"/>
    </source>
</evidence>
<feature type="transmembrane region" description="Helical" evidence="8">
    <location>
        <begin position="80"/>
        <end position="97"/>
    </location>
</feature>